<sequence length="74" mass="8548">MVLELSLLYEQVSVQCSECSKNFSGNEQKLQQGARATDEDANGSAWWWCRNCLKTVCRYFDFERCGLMLSDILK</sequence>
<dbReference type="Proteomes" id="UP000046393">
    <property type="component" value="Unplaced"/>
</dbReference>
<reference evidence="2" key="1">
    <citation type="submission" date="2017-02" db="UniProtKB">
        <authorList>
            <consortium name="WormBaseParasite"/>
        </authorList>
    </citation>
    <scope>IDENTIFICATION</scope>
</reference>
<evidence type="ECO:0000313" key="2">
    <source>
        <dbReference type="WBParaSite" id="SMUV_0000350601-mRNA-1"/>
    </source>
</evidence>
<dbReference type="WBParaSite" id="SMUV_0000350601-mRNA-1">
    <property type="protein sequence ID" value="SMUV_0000350601-mRNA-1"/>
    <property type="gene ID" value="SMUV_0000350601"/>
</dbReference>
<name>A0A0N5AGP3_9BILA</name>
<accession>A0A0N5AGP3</accession>
<proteinExistence type="predicted"/>
<evidence type="ECO:0000313" key="1">
    <source>
        <dbReference type="Proteomes" id="UP000046393"/>
    </source>
</evidence>
<organism evidence="1 2">
    <name type="scientific">Syphacia muris</name>
    <dbReference type="NCBI Taxonomy" id="451379"/>
    <lineage>
        <taxon>Eukaryota</taxon>
        <taxon>Metazoa</taxon>
        <taxon>Ecdysozoa</taxon>
        <taxon>Nematoda</taxon>
        <taxon>Chromadorea</taxon>
        <taxon>Rhabditida</taxon>
        <taxon>Spirurina</taxon>
        <taxon>Oxyuridomorpha</taxon>
        <taxon>Oxyuroidea</taxon>
        <taxon>Oxyuridae</taxon>
        <taxon>Syphacia</taxon>
    </lineage>
</organism>
<dbReference type="AlphaFoldDB" id="A0A0N5AGP3"/>
<protein>
    <submittedName>
        <fullName evidence="2">Zf-AD domain-containing protein</fullName>
    </submittedName>
</protein>
<keyword evidence="1" id="KW-1185">Reference proteome</keyword>